<proteinExistence type="predicted"/>
<organism evidence="1 2">
    <name type="scientific">Pedobacter frigiditerrae</name>
    <dbReference type="NCBI Taxonomy" id="2530452"/>
    <lineage>
        <taxon>Bacteria</taxon>
        <taxon>Pseudomonadati</taxon>
        <taxon>Bacteroidota</taxon>
        <taxon>Sphingobacteriia</taxon>
        <taxon>Sphingobacteriales</taxon>
        <taxon>Sphingobacteriaceae</taxon>
        <taxon>Pedobacter</taxon>
    </lineage>
</organism>
<dbReference type="EMBL" id="SJSK01000001">
    <property type="protein sequence ID" value="TCC94503.1"/>
    <property type="molecule type" value="Genomic_DNA"/>
</dbReference>
<dbReference type="PROSITE" id="PS51257">
    <property type="entry name" value="PROKAR_LIPOPROTEIN"/>
    <property type="match status" value="1"/>
</dbReference>
<sequence length="300" mass="32443">MKFSNLYTKGWLLGLTLATATFSSCKKDGNPNNLPEIDASNYAGKIDGFSSSDEVYPKNLVAYWSFDGTKNEIKSATAPTSTSNDTFIPSGVKGQALSLNAGYLYYGTQFNAVKTAALKSFTLSEWVQISNNGSKKTMLFQIARPGLFNGSFDFILETNANPATNTDYIQIHPYFTTLGGGRQDNINNFGATNLSPKIGANKWVHFVITYDGTSGIFDIWANAIKVGNYPSRGTGNNVFNSFEPSEIIMGGVYNLIPGKSVSTDTSFGAMTGSIDEVRLYNTPLPQAYISALYNLGLAGK</sequence>
<evidence type="ECO:0000313" key="2">
    <source>
        <dbReference type="Proteomes" id="UP000292884"/>
    </source>
</evidence>
<dbReference type="RefSeq" id="WP_131552362.1">
    <property type="nucleotide sequence ID" value="NZ_SJSK01000001.1"/>
</dbReference>
<dbReference type="SUPFAM" id="SSF49899">
    <property type="entry name" value="Concanavalin A-like lectins/glucanases"/>
    <property type="match status" value="1"/>
</dbReference>
<reference evidence="1 2" key="1">
    <citation type="submission" date="2019-02" db="EMBL/GenBank/DDBJ databases">
        <title>Pedobacter sp. RP-1-13 sp. nov., isolated from Arctic soil.</title>
        <authorList>
            <person name="Dahal R.H."/>
        </authorList>
    </citation>
    <scope>NUCLEOTIDE SEQUENCE [LARGE SCALE GENOMIC DNA]</scope>
    <source>
        <strain evidence="1 2">RP-1-13</strain>
    </source>
</reference>
<comment type="caution">
    <text evidence="1">The sequence shown here is derived from an EMBL/GenBank/DDBJ whole genome shotgun (WGS) entry which is preliminary data.</text>
</comment>
<dbReference type="Gene3D" id="2.60.120.200">
    <property type="match status" value="1"/>
</dbReference>
<dbReference type="InterPro" id="IPR013320">
    <property type="entry name" value="ConA-like_dom_sf"/>
</dbReference>
<keyword evidence="2" id="KW-1185">Reference proteome</keyword>
<dbReference type="GO" id="GO:0004553">
    <property type="term" value="F:hydrolase activity, hydrolyzing O-glycosyl compounds"/>
    <property type="evidence" value="ECO:0007669"/>
    <property type="project" value="UniProtKB-ARBA"/>
</dbReference>
<name>A0A4R0N584_9SPHI</name>
<dbReference type="Proteomes" id="UP000292884">
    <property type="component" value="Unassembled WGS sequence"/>
</dbReference>
<dbReference type="GO" id="GO:0005975">
    <property type="term" value="P:carbohydrate metabolic process"/>
    <property type="evidence" value="ECO:0007669"/>
    <property type="project" value="UniProtKB-ARBA"/>
</dbReference>
<dbReference type="OrthoDB" id="9814380at2"/>
<protein>
    <submittedName>
        <fullName evidence="1">LamG domain-containing protein</fullName>
    </submittedName>
</protein>
<dbReference type="AlphaFoldDB" id="A0A4R0N584"/>
<dbReference type="Pfam" id="PF13385">
    <property type="entry name" value="Laminin_G_3"/>
    <property type="match status" value="1"/>
</dbReference>
<accession>A0A4R0N584</accession>
<evidence type="ECO:0000313" key="1">
    <source>
        <dbReference type="EMBL" id="TCC94503.1"/>
    </source>
</evidence>
<gene>
    <name evidence="1" type="ORF">EZ428_06955</name>
</gene>